<evidence type="ECO:0000256" key="2">
    <source>
        <dbReference type="PIRSR" id="PIRSR018249-2"/>
    </source>
</evidence>
<dbReference type="InterPro" id="IPR029063">
    <property type="entry name" value="SAM-dependent_MTases_sf"/>
</dbReference>
<feature type="binding site" evidence="2">
    <location>
        <position position="181"/>
    </location>
    <ligand>
        <name>S-adenosyl-L-methionine</name>
        <dbReference type="ChEBI" id="CHEBI:59789"/>
    </ligand>
</feature>
<evidence type="ECO:0000313" key="6">
    <source>
        <dbReference type="EMBL" id="MCX2802045.1"/>
    </source>
</evidence>
<dbReference type="Proteomes" id="UP000076077">
    <property type="component" value="Chromosome"/>
</dbReference>
<feature type="binding site" evidence="2">
    <location>
        <position position="67"/>
    </location>
    <ligand>
        <name>S-adenosyl-L-methionine</name>
        <dbReference type="ChEBI" id="CHEBI:59789"/>
    </ligand>
</feature>
<feature type="binding site" evidence="1">
    <location>
        <position position="25"/>
    </location>
    <ligand>
        <name>Zn(2+)</name>
        <dbReference type="ChEBI" id="CHEBI:29105"/>
    </ligand>
</feature>
<keyword evidence="7" id="KW-1185">Reference proteome</keyword>
<dbReference type="Gene3D" id="3.40.50.150">
    <property type="entry name" value="Vaccinia Virus protein VP39"/>
    <property type="match status" value="1"/>
</dbReference>
<evidence type="ECO:0000259" key="3">
    <source>
        <dbReference type="Pfam" id="PF13649"/>
    </source>
</evidence>
<dbReference type="AlphaFoldDB" id="A0A143HNH3"/>
<gene>
    <name evidence="5" type="ORF">A3224_11165</name>
    <name evidence="6" type="ORF">OQJ68_09625</name>
</gene>
<dbReference type="RefSeq" id="WP_067154503.1">
    <property type="nucleotide sequence ID" value="NZ_CP014864.1"/>
</dbReference>
<evidence type="ECO:0000259" key="4">
    <source>
        <dbReference type="Pfam" id="PF21302"/>
    </source>
</evidence>
<dbReference type="InterPro" id="IPR052939">
    <property type="entry name" value="23S_rRNA_MeTrnsfrase_RlmA"/>
</dbReference>
<reference evidence="6" key="3">
    <citation type="submission" date="2022-11" db="EMBL/GenBank/DDBJ databases">
        <title>Chitin-degrading and fungicidal potential of chitinolytic bacterial strains from marine environment of the Pacific Ocean regions.</title>
        <authorList>
            <person name="Pentekhina I."/>
            <person name="Nedashkovskaya O."/>
            <person name="Seitkalieva A."/>
            <person name="Podvolotskaya A."/>
            <person name="Tekutyeva L."/>
            <person name="Balabanova L."/>
        </authorList>
    </citation>
    <scope>NUCLEOTIDE SEQUENCE</scope>
    <source>
        <strain evidence="6">KMM 6838</strain>
    </source>
</reference>
<dbReference type="GO" id="GO:0046872">
    <property type="term" value="F:metal ion binding"/>
    <property type="evidence" value="ECO:0007669"/>
    <property type="project" value="UniProtKB-KW"/>
</dbReference>
<evidence type="ECO:0000313" key="5">
    <source>
        <dbReference type="EMBL" id="AMX03051.1"/>
    </source>
</evidence>
<dbReference type="EMBL" id="CP014864">
    <property type="protein sequence ID" value="AMX03051.1"/>
    <property type="molecule type" value="Genomic_DNA"/>
</dbReference>
<feature type="binding site" evidence="1">
    <location>
        <position position="21"/>
    </location>
    <ligand>
        <name>Zn(2+)</name>
        <dbReference type="ChEBI" id="CHEBI:29105"/>
    </ligand>
</feature>
<dbReference type="GO" id="GO:0032259">
    <property type="term" value="P:methylation"/>
    <property type="evidence" value="ECO:0007669"/>
    <property type="project" value="UniProtKB-KW"/>
</dbReference>
<feature type="domain" description="Methyltransferase" evidence="3">
    <location>
        <begin position="87"/>
        <end position="170"/>
    </location>
</feature>
<name>A0A143HNH3_MICTH</name>
<protein>
    <submittedName>
        <fullName evidence="5">23S rRNA methyltransferase</fullName>
    </submittedName>
    <submittedName>
        <fullName evidence="6">Methyltransferase domain-containing protein</fullName>
    </submittedName>
</protein>
<dbReference type="GeneID" id="76608608"/>
<accession>A0A143HNH3</accession>
<evidence type="ECO:0000256" key="1">
    <source>
        <dbReference type="PIRSR" id="PIRSR018249-1"/>
    </source>
</evidence>
<dbReference type="InterPro" id="IPR048647">
    <property type="entry name" value="RlmA_N"/>
</dbReference>
<keyword evidence="2" id="KW-0949">S-adenosyl-L-methionine</keyword>
<feature type="binding site" evidence="1">
    <location>
        <position position="5"/>
    </location>
    <ligand>
        <name>Zn(2+)</name>
        <dbReference type="ChEBI" id="CHEBI:29105"/>
    </ligand>
</feature>
<keyword evidence="1" id="KW-0479">Metal-binding</keyword>
<keyword evidence="5" id="KW-0489">Methyltransferase</keyword>
<dbReference type="InterPro" id="IPR041698">
    <property type="entry name" value="Methyltransf_25"/>
</dbReference>
<keyword evidence="5" id="KW-0808">Transferase</keyword>
<evidence type="ECO:0000313" key="7">
    <source>
        <dbReference type="Proteomes" id="UP000076077"/>
    </source>
</evidence>
<dbReference type="InterPro" id="IPR016718">
    <property type="entry name" value="rRNA_m1G-MeTrfase_A_prd"/>
</dbReference>
<feature type="binding site" evidence="2">
    <location>
        <begin position="93"/>
        <end position="94"/>
    </location>
    <ligand>
        <name>S-adenosyl-L-methionine</name>
        <dbReference type="ChEBI" id="CHEBI:59789"/>
    </ligand>
</feature>
<reference evidence="7" key="1">
    <citation type="submission" date="2016-03" db="EMBL/GenBank/DDBJ databases">
        <authorList>
            <person name="Lee Y.-S."/>
            <person name="Choi Y.-L."/>
        </authorList>
    </citation>
    <scope>NUCLEOTIDE SEQUENCE [LARGE SCALE GENOMIC DNA]</scope>
    <source>
        <strain evidence="7">DAU221</strain>
    </source>
</reference>
<dbReference type="STRING" id="252514.A3224_11165"/>
<dbReference type="CDD" id="cd02440">
    <property type="entry name" value="AdoMet_MTases"/>
    <property type="match status" value="1"/>
</dbReference>
<dbReference type="PANTHER" id="PTHR43460">
    <property type="entry name" value="METHYLTRANSFERASE"/>
    <property type="match status" value="1"/>
</dbReference>
<organism evidence="5 7">
    <name type="scientific">Microbulbifer thermotolerans</name>
    <dbReference type="NCBI Taxonomy" id="252514"/>
    <lineage>
        <taxon>Bacteria</taxon>
        <taxon>Pseudomonadati</taxon>
        <taxon>Pseudomonadota</taxon>
        <taxon>Gammaproteobacteria</taxon>
        <taxon>Cellvibrionales</taxon>
        <taxon>Microbulbiferaceae</taxon>
        <taxon>Microbulbifer</taxon>
    </lineage>
</organism>
<dbReference type="SUPFAM" id="SSF53335">
    <property type="entry name" value="S-adenosyl-L-methionine-dependent methyltransferases"/>
    <property type="match status" value="1"/>
</dbReference>
<feature type="domain" description="23S rRNA (guanine(745)-N(1))-methyltransferase N-terminal" evidence="4">
    <location>
        <begin position="3"/>
        <end position="46"/>
    </location>
</feature>
<dbReference type="Pfam" id="PF21302">
    <property type="entry name" value="Zn_ribbon_RlmA"/>
    <property type="match status" value="1"/>
</dbReference>
<reference evidence="5" key="2">
    <citation type="submission" date="2016-03" db="EMBL/GenBank/DDBJ databases">
        <authorList>
            <person name="Ploux O."/>
        </authorList>
    </citation>
    <scope>NUCLEOTIDE SEQUENCE [LARGE SCALE GENOMIC DNA]</scope>
    <source>
        <strain evidence="5">DAU221</strain>
    </source>
</reference>
<keyword evidence="1" id="KW-0862">Zinc</keyword>
<dbReference type="PANTHER" id="PTHR43460:SF1">
    <property type="entry name" value="METHYLTRANSFERASE TYPE 11 DOMAIN-CONTAINING PROTEIN"/>
    <property type="match status" value="1"/>
</dbReference>
<feature type="binding site" evidence="1">
    <location>
        <position position="8"/>
    </location>
    <ligand>
        <name>Zn(2+)</name>
        <dbReference type="ChEBI" id="CHEBI:29105"/>
    </ligand>
</feature>
<dbReference type="PIRSF" id="PIRSF018249">
    <property type="entry name" value="MyrA_prd"/>
    <property type="match status" value="1"/>
</dbReference>
<dbReference type="OrthoDB" id="108476at2"/>
<dbReference type="EMBL" id="JAPHQB010000013">
    <property type="protein sequence ID" value="MCX2802045.1"/>
    <property type="molecule type" value="Genomic_DNA"/>
</dbReference>
<dbReference type="Proteomes" id="UP001209730">
    <property type="component" value="Unassembled WGS sequence"/>
</dbReference>
<dbReference type="Pfam" id="PF13649">
    <property type="entry name" value="Methyltransf_25"/>
    <property type="match status" value="1"/>
</dbReference>
<dbReference type="KEGG" id="mthd:A3224_11165"/>
<proteinExistence type="predicted"/>
<dbReference type="GO" id="GO:0008168">
    <property type="term" value="F:methyltransferase activity"/>
    <property type="evidence" value="ECO:0007669"/>
    <property type="project" value="UniProtKB-KW"/>
</dbReference>
<sequence>MIWQCPVCQLPLQCDDTRWHCANHHSYDCAREGYVNLLPANRKRSKDPGDSAEMLRARRRFLDAGYYRPLVEAVTALLPYTPGRQLLDIGCGEGYYLRALEAAGWPSQALAGVDIAKAGVRLAAKRMPDVQFVVASSVELPLAQDSVDHLLRIFAPAADSEMRRVLNPGGSLLDVSPGPEHLWSLKAALYDEPRLHPPPGRVDGFVPEMEVRCCFPFRVQGREAIADFLMMTPFAWKGSRDMRRQLEQQDSLNLEADFVVRRLVATEP</sequence>